<dbReference type="AlphaFoldDB" id="A0A6J5JY85"/>
<name>A0A6J5JY85_9BURK</name>
<dbReference type="EMBL" id="CABWIK020000116">
    <property type="protein sequence ID" value="CAB3976087.1"/>
    <property type="molecule type" value="Genomic_DNA"/>
</dbReference>
<sequence>MTPEKYKETLAEFDTLLGHAHALCNQLTGRPIEGLHLAYVDTIYTKLICHGIILRRISPTLDVRVTPQELWDLPSACAVARSLIEAYDALAYIGAPNLSSSEREFRILLWDAHDQTRRLAMLEKIGSVDGHVEEIRQKAAALSEQIKAHEFFANATKALQARVTRGEPSHLTQKELNLARGINHDFYVTATMFLSQYVHTYPFAIRQLMNAKAGDLDSIGLSSMPLRYTMPFIVKAIDTMTALWPDAQGAVSDDLEMLMRQWRHVAEQGVANFGE</sequence>
<protein>
    <submittedName>
        <fullName evidence="1">Uncharacterized protein</fullName>
    </submittedName>
</protein>
<accession>A0A6J5JY85</accession>
<gene>
    <name evidence="1" type="ORF">BCO9919_07443</name>
</gene>
<reference evidence="1 2" key="1">
    <citation type="submission" date="2020-04" db="EMBL/GenBank/DDBJ databases">
        <authorList>
            <person name="Depoorter E."/>
        </authorList>
    </citation>
    <scope>NUCLEOTIDE SEQUENCE [LARGE SCALE GENOMIC DNA]</scope>
    <source>
        <strain evidence="1 2">BCC0132</strain>
    </source>
</reference>
<evidence type="ECO:0000313" key="2">
    <source>
        <dbReference type="Proteomes" id="UP000494322"/>
    </source>
</evidence>
<evidence type="ECO:0000313" key="1">
    <source>
        <dbReference type="EMBL" id="CAB3976087.1"/>
    </source>
</evidence>
<organism evidence="1 2">
    <name type="scientific">Burkholderia cenocepacia</name>
    <dbReference type="NCBI Taxonomy" id="95486"/>
    <lineage>
        <taxon>Bacteria</taxon>
        <taxon>Pseudomonadati</taxon>
        <taxon>Pseudomonadota</taxon>
        <taxon>Betaproteobacteria</taxon>
        <taxon>Burkholderiales</taxon>
        <taxon>Burkholderiaceae</taxon>
        <taxon>Burkholderia</taxon>
        <taxon>Burkholderia cepacia complex</taxon>
    </lineage>
</organism>
<dbReference type="Proteomes" id="UP000494322">
    <property type="component" value="Unassembled WGS sequence"/>
</dbReference>
<proteinExistence type="predicted"/>
<dbReference type="RefSeq" id="WP_175241121.1">
    <property type="nucleotide sequence ID" value="NZ_CABWIK020000116.1"/>
</dbReference>